<keyword evidence="1" id="KW-1133">Transmembrane helix</keyword>
<feature type="domain" description="Transposase MuDR plant" evidence="2">
    <location>
        <begin position="42"/>
        <end position="102"/>
    </location>
</feature>
<dbReference type="EMBL" id="CM001740">
    <property type="protein sequence ID" value="KJB09494.1"/>
    <property type="molecule type" value="Genomic_DNA"/>
</dbReference>
<dbReference type="Proteomes" id="UP000032304">
    <property type="component" value="Chromosome 1"/>
</dbReference>
<evidence type="ECO:0000313" key="3">
    <source>
        <dbReference type="EMBL" id="KJB09494.1"/>
    </source>
</evidence>
<dbReference type="Pfam" id="PF03108">
    <property type="entry name" value="DBD_Tnp_Mut"/>
    <property type="match status" value="1"/>
</dbReference>
<dbReference type="Gramene" id="KJB09494">
    <property type="protein sequence ID" value="KJB09494"/>
    <property type="gene ID" value="B456_001G145500"/>
</dbReference>
<feature type="transmembrane region" description="Helical" evidence="1">
    <location>
        <begin position="6"/>
        <end position="26"/>
    </location>
</feature>
<reference evidence="3 4" key="1">
    <citation type="journal article" date="2012" name="Nature">
        <title>Repeated polyploidization of Gossypium genomes and the evolution of spinnable cotton fibres.</title>
        <authorList>
            <person name="Paterson A.H."/>
            <person name="Wendel J.F."/>
            <person name="Gundlach H."/>
            <person name="Guo H."/>
            <person name="Jenkins J."/>
            <person name="Jin D."/>
            <person name="Llewellyn D."/>
            <person name="Showmaker K.C."/>
            <person name="Shu S."/>
            <person name="Udall J."/>
            <person name="Yoo M.J."/>
            <person name="Byers R."/>
            <person name="Chen W."/>
            <person name="Doron-Faigenboim A."/>
            <person name="Duke M.V."/>
            <person name="Gong L."/>
            <person name="Grimwood J."/>
            <person name="Grover C."/>
            <person name="Grupp K."/>
            <person name="Hu G."/>
            <person name="Lee T.H."/>
            <person name="Li J."/>
            <person name="Lin L."/>
            <person name="Liu T."/>
            <person name="Marler B.S."/>
            <person name="Page J.T."/>
            <person name="Roberts A.W."/>
            <person name="Romanel E."/>
            <person name="Sanders W.S."/>
            <person name="Szadkowski E."/>
            <person name="Tan X."/>
            <person name="Tang H."/>
            <person name="Xu C."/>
            <person name="Wang J."/>
            <person name="Wang Z."/>
            <person name="Zhang D."/>
            <person name="Zhang L."/>
            <person name="Ashrafi H."/>
            <person name="Bedon F."/>
            <person name="Bowers J.E."/>
            <person name="Brubaker C.L."/>
            <person name="Chee P.W."/>
            <person name="Das S."/>
            <person name="Gingle A.R."/>
            <person name="Haigler C.H."/>
            <person name="Harker D."/>
            <person name="Hoffmann L.V."/>
            <person name="Hovav R."/>
            <person name="Jones D.C."/>
            <person name="Lemke C."/>
            <person name="Mansoor S."/>
            <person name="ur Rahman M."/>
            <person name="Rainville L.N."/>
            <person name="Rambani A."/>
            <person name="Reddy U.K."/>
            <person name="Rong J.K."/>
            <person name="Saranga Y."/>
            <person name="Scheffler B.E."/>
            <person name="Scheffler J.A."/>
            <person name="Stelly D.M."/>
            <person name="Triplett B.A."/>
            <person name="Van Deynze A."/>
            <person name="Vaslin M.F."/>
            <person name="Waghmare V.N."/>
            <person name="Walford S.A."/>
            <person name="Wright R.J."/>
            <person name="Zaki E.A."/>
            <person name="Zhang T."/>
            <person name="Dennis E.S."/>
            <person name="Mayer K.F."/>
            <person name="Peterson D.G."/>
            <person name="Rokhsar D.S."/>
            <person name="Wang X."/>
            <person name="Schmutz J."/>
        </authorList>
    </citation>
    <scope>NUCLEOTIDE SEQUENCE [LARGE SCALE GENOMIC DNA]</scope>
</reference>
<dbReference type="OMA" id="IFWWANI"/>
<proteinExistence type="predicted"/>
<keyword evidence="4" id="KW-1185">Reference proteome</keyword>
<dbReference type="eggNOG" id="ENOG502QU1T">
    <property type="taxonomic scope" value="Eukaryota"/>
</dbReference>
<evidence type="ECO:0000313" key="4">
    <source>
        <dbReference type="Proteomes" id="UP000032304"/>
    </source>
</evidence>
<evidence type="ECO:0000259" key="2">
    <source>
        <dbReference type="Pfam" id="PF03108"/>
    </source>
</evidence>
<dbReference type="PANTHER" id="PTHR31973">
    <property type="entry name" value="POLYPROTEIN, PUTATIVE-RELATED"/>
    <property type="match status" value="1"/>
</dbReference>
<keyword evidence="1" id="KW-0812">Transmembrane</keyword>
<protein>
    <recommendedName>
        <fullName evidence="2">Transposase MuDR plant domain-containing protein</fullName>
    </recommendedName>
</protein>
<name>A0A0D2PRM1_GOSRA</name>
<evidence type="ECO:0000256" key="1">
    <source>
        <dbReference type="SAM" id="Phobius"/>
    </source>
</evidence>
<organism evidence="3 4">
    <name type="scientific">Gossypium raimondii</name>
    <name type="common">Peruvian cotton</name>
    <name type="synonym">Gossypium klotzschianum subsp. raimondii</name>
    <dbReference type="NCBI Taxonomy" id="29730"/>
    <lineage>
        <taxon>Eukaryota</taxon>
        <taxon>Viridiplantae</taxon>
        <taxon>Streptophyta</taxon>
        <taxon>Embryophyta</taxon>
        <taxon>Tracheophyta</taxon>
        <taxon>Spermatophyta</taxon>
        <taxon>Magnoliopsida</taxon>
        <taxon>eudicotyledons</taxon>
        <taxon>Gunneridae</taxon>
        <taxon>Pentapetalae</taxon>
        <taxon>rosids</taxon>
        <taxon>malvids</taxon>
        <taxon>Malvales</taxon>
        <taxon>Malvaceae</taxon>
        <taxon>Malvoideae</taxon>
        <taxon>Gossypium</taxon>
    </lineage>
</organism>
<sequence length="280" mass="32753">MRLNILIVMIMGVYLGQMMITILMLVEEEVGSPLIIQTQQVYTSIGMLFKDGEQFKSAIRKYSLCCRRELKIIKNEPTRVRVKCIASKKCEWGIFTSYSNMSRSMQVKSFHDEHNFCISFRNKMVKMKVIVENFEATSRDHPKMKLRETQRRLALEMNVNVNMTRCRRAKKMVKDKLAEIFVEEFSMLWDYADELRLQDPGSTIKMVVNRGTPKSPPHFKRFYVCFEALKRDWKEGCRLILSLDGCFLKGPFKGEMLFAVGRDGNNQMYLVTWAINEGEC</sequence>
<dbReference type="STRING" id="29730.A0A0D2PRM1"/>
<dbReference type="PANTHER" id="PTHR31973:SF187">
    <property type="entry name" value="MUTATOR TRANSPOSASE MUDRA PROTEIN"/>
    <property type="match status" value="1"/>
</dbReference>
<dbReference type="InterPro" id="IPR004332">
    <property type="entry name" value="Transposase_MuDR"/>
</dbReference>
<keyword evidence="1" id="KW-0472">Membrane</keyword>
<accession>A0A0D2PRM1</accession>
<dbReference type="AlphaFoldDB" id="A0A0D2PRM1"/>
<gene>
    <name evidence="3" type="ORF">B456_001G145500</name>
</gene>